<comment type="caution">
    <text evidence="1">The sequence shown here is derived from an EMBL/GenBank/DDBJ whole genome shotgun (WGS) entry which is preliminary data.</text>
</comment>
<evidence type="ECO:0000313" key="1">
    <source>
        <dbReference type="EMBL" id="KAF9523491.1"/>
    </source>
</evidence>
<evidence type="ECO:0000313" key="2">
    <source>
        <dbReference type="Proteomes" id="UP000807306"/>
    </source>
</evidence>
<name>A0A9P6E6L1_9AGAR</name>
<reference evidence="1" key="1">
    <citation type="submission" date="2020-11" db="EMBL/GenBank/DDBJ databases">
        <authorList>
            <consortium name="DOE Joint Genome Institute"/>
            <person name="Ahrendt S."/>
            <person name="Riley R."/>
            <person name="Andreopoulos W."/>
            <person name="Labutti K."/>
            <person name="Pangilinan J."/>
            <person name="Ruiz-Duenas F.J."/>
            <person name="Barrasa J.M."/>
            <person name="Sanchez-Garcia M."/>
            <person name="Camarero S."/>
            <person name="Miyauchi S."/>
            <person name="Serrano A."/>
            <person name="Linde D."/>
            <person name="Babiker R."/>
            <person name="Drula E."/>
            <person name="Ayuso-Fernandez I."/>
            <person name="Pacheco R."/>
            <person name="Padilla G."/>
            <person name="Ferreira P."/>
            <person name="Barriuso J."/>
            <person name="Kellner H."/>
            <person name="Castanera R."/>
            <person name="Alfaro M."/>
            <person name="Ramirez L."/>
            <person name="Pisabarro A.G."/>
            <person name="Kuo A."/>
            <person name="Tritt A."/>
            <person name="Lipzen A."/>
            <person name="He G."/>
            <person name="Yan M."/>
            <person name="Ng V."/>
            <person name="Cullen D."/>
            <person name="Martin F."/>
            <person name="Rosso M.-N."/>
            <person name="Henrissat B."/>
            <person name="Hibbett D."/>
            <person name="Martinez A.T."/>
            <person name="Grigoriev I.V."/>
        </authorList>
    </citation>
    <scope>NUCLEOTIDE SEQUENCE</scope>
    <source>
        <strain evidence="1">CBS 506.95</strain>
    </source>
</reference>
<keyword evidence="2" id="KW-1185">Reference proteome</keyword>
<organism evidence="1 2">
    <name type="scientific">Crepidotus variabilis</name>
    <dbReference type="NCBI Taxonomy" id="179855"/>
    <lineage>
        <taxon>Eukaryota</taxon>
        <taxon>Fungi</taxon>
        <taxon>Dikarya</taxon>
        <taxon>Basidiomycota</taxon>
        <taxon>Agaricomycotina</taxon>
        <taxon>Agaricomycetes</taxon>
        <taxon>Agaricomycetidae</taxon>
        <taxon>Agaricales</taxon>
        <taxon>Agaricineae</taxon>
        <taxon>Crepidotaceae</taxon>
        <taxon>Crepidotus</taxon>
    </lineage>
</organism>
<proteinExistence type="predicted"/>
<sequence length="113" mass="12306">MNSHLLSDLPTHSNSNPLPKIKALNCSTDGLSSLSNWSSLLGYLVACKSSGLQTLECVDILFGGQPSSFDSQDMIVDRTTFEQLLETTSGLELGIVDTGGSDLVERLRRRYKL</sequence>
<protein>
    <submittedName>
        <fullName evidence="1">Uncharacterized protein</fullName>
    </submittedName>
</protein>
<dbReference type="Proteomes" id="UP000807306">
    <property type="component" value="Unassembled WGS sequence"/>
</dbReference>
<gene>
    <name evidence="1" type="ORF">CPB83DRAFT_862785</name>
</gene>
<accession>A0A9P6E6L1</accession>
<dbReference type="EMBL" id="MU157916">
    <property type="protein sequence ID" value="KAF9523491.1"/>
    <property type="molecule type" value="Genomic_DNA"/>
</dbReference>
<dbReference type="AlphaFoldDB" id="A0A9P6E6L1"/>